<reference evidence="10" key="1">
    <citation type="submission" date="2011-05" db="EMBL/GenBank/DDBJ databases">
        <authorList>
            <person name="Richards S.R."/>
            <person name="Qu J."/>
            <person name="Jiang H."/>
            <person name="Jhangiani S.N."/>
            <person name="Agravi P."/>
            <person name="Goodspeed R."/>
            <person name="Gross S."/>
            <person name="Mandapat C."/>
            <person name="Jackson L."/>
            <person name="Mathew T."/>
            <person name="Pu L."/>
            <person name="Thornton R."/>
            <person name="Saada N."/>
            <person name="Wilczek-Boney K.B."/>
            <person name="Lee S."/>
            <person name="Kovar C."/>
            <person name="Wu Y."/>
            <person name="Scherer S.E."/>
            <person name="Worley K.C."/>
            <person name="Muzny D.M."/>
            <person name="Gibbs R."/>
        </authorList>
    </citation>
    <scope>NUCLEOTIDE SEQUENCE</scope>
    <source>
        <strain evidence="10">Brora</strain>
    </source>
</reference>
<dbReference type="SMART" id="SM00355">
    <property type="entry name" value="ZnF_C2H2"/>
    <property type="match status" value="2"/>
</dbReference>
<evidence type="ECO:0000256" key="6">
    <source>
        <dbReference type="ARBA" id="ARBA00023242"/>
    </source>
</evidence>
<dbReference type="EnsemblMetazoa" id="SMAR014254-RA">
    <property type="protein sequence ID" value="SMAR014254-PA"/>
    <property type="gene ID" value="SMAR014254"/>
</dbReference>
<dbReference type="AlphaFoldDB" id="T1JK74"/>
<dbReference type="FunFam" id="3.30.160.60:FF:000148">
    <property type="entry name" value="zinc finger protein Gfi-1"/>
    <property type="match status" value="1"/>
</dbReference>
<dbReference type="InterPro" id="IPR036236">
    <property type="entry name" value="Znf_C2H2_sf"/>
</dbReference>
<reference evidence="9" key="2">
    <citation type="submission" date="2015-02" db="UniProtKB">
        <authorList>
            <consortium name="EnsemblMetazoa"/>
        </authorList>
    </citation>
    <scope>IDENTIFICATION</scope>
</reference>
<dbReference type="GO" id="GO:0000978">
    <property type="term" value="F:RNA polymerase II cis-regulatory region sequence-specific DNA binding"/>
    <property type="evidence" value="ECO:0007669"/>
    <property type="project" value="TreeGrafter"/>
</dbReference>
<comment type="subcellular location">
    <subcellularLocation>
        <location evidence="1">Nucleus</location>
    </subcellularLocation>
</comment>
<dbReference type="SUPFAM" id="SSF57667">
    <property type="entry name" value="beta-beta-alpha zinc fingers"/>
    <property type="match status" value="1"/>
</dbReference>
<keyword evidence="5" id="KW-0862">Zinc</keyword>
<keyword evidence="10" id="KW-1185">Reference proteome</keyword>
<dbReference type="EMBL" id="JH431624">
    <property type="status" value="NOT_ANNOTATED_CDS"/>
    <property type="molecule type" value="Genomic_DNA"/>
</dbReference>
<name>T1JK74_STRMM</name>
<evidence type="ECO:0000256" key="2">
    <source>
        <dbReference type="ARBA" id="ARBA00022723"/>
    </source>
</evidence>
<dbReference type="PANTHER" id="PTHR24393">
    <property type="entry name" value="ZINC FINGER PROTEIN"/>
    <property type="match status" value="1"/>
</dbReference>
<dbReference type="Proteomes" id="UP000014500">
    <property type="component" value="Unassembled WGS sequence"/>
</dbReference>
<dbReference type="GO" id="GO:0008270">
    <property type="term" value="F:zinc ion binding"/>
    <property type="evidence" value="ECO:0007669"/>
    <property type="project" value="UniProtKB-KW"/>
</dbReference>
<dbReference type="PANTHER" id="PTHR24393:SF138">
    <property type="entry name" value="IP01201P-RELATED"/>
    <property type="match status" value="1"/>
</dbReference>
<evidence type="ECO:0000256" key="5">
    <source>
        <dbReference type="ARBA" id="ARBA00022833"/>
    </source>
</evidence>
<accession>T1JK74</accession>
<dbReference type="PROSITE" id="PS50157">
    <property type="entry name" value="ZINC_FINGER_C2H2_2"/>
    <property type="match status" value="2"/>
</dbReference>
<proteinExistence type="predicted"/>
<evidence type="ECO:0000256" key="4">
    <source>
        <dbReference type="ARBA" id="ARBA00022771"/>
    </source>
</evidence>
<evidence type="ECO:0000313" key="10">
    <source>
        <dbReference type="Proteomes" id="UP000014500"/>
    </source>
</evidence>
<keyword evidence="4 7" id="KW-0863">Zinc-finger</keyword>
<keyword evidence="2" id="KW-0479">Metal-binding</keyword>
<dbReference type="InterPro" id="IPR013087">
    <property type="entry name" value="Znf_C2H2_type"/>
</dbReference>
<dbReference type="GO" id="GO:0005634">
    <property type="term" value="C:nucleus"/>
    <property type="evidence" value="ECO:0007669"/>
    <property type="project" value="UniProtKB-SubCell"/>
</dbReference>
<keyword evidence="3" id="KW-0677">Repeat</keyword>
<protein>
    <recommendedName>
        <fullName evidence="8">C2H2-type domain-containing protein</fullName>
    </recommendedName>
</protein>
<sequence length="209" mass="24157">MDQTLCTPDPPMSELHSIYTCTVSEVIGEFLIITSNEYYHLVWPRKTLTIIFLHPISEKPHKCVVCGKAFSQSSNLITHTRKHTGYKPFACGLCEKAFQRKVDLRRHRESQHPNEYLAEAANEMQQQNHTVNAKSIDTVLRRIRDSEMQEPTSLTLGVARDFSSIRCSEFPSNDMINFRNYGCTIQIKAERKPTKKFSVSLETNKKRYQ</sequence>
<dbReference type="Gene3D" id="3.30.160.60">
    <property type="entry name" value="Classic Zinc Finger"/>
    <property type="match status" value="2"/>
</dbReference>
<dbReference type="eggNOG" id="KOG1721">
    <property type="taxonomic scope" value="Eukaryota"/>
</dbReference>
<dbReference type="STRING" id="126957.T1JK74"/>
<evidence type="ECO:0000256" key="3">
    <source>
        <dbReference type="ARBA" id="ARBA00022737"/>
    </source>
</evidence>
<evidence type="ECO:0000259" key="8">
    <source>
        <dbReference type="PROSITE" id="PS50157"/>
    </source>
</evidence>
<feature type="domain" description="C2H2-type" evidence="8">
    <location>
        <begin position="61"/>
        <end position="88"/>
    </location>
</feature>
<dbReference type="GO" id="GO:0001228">
    <property type="term" value="F:DNA-binding transcription activator activity, RNA polymerase II-specific"/>
    <property type="evidence" value="ECO:0007669"/>
    <property type="project" value="TreeGrafter"/>
</dbReference>
<organism evidence="9 10">
    <name type="scientific">Strigamia maritima</name>
    <name type="common">European centipede</name>
    <name type="synonym">Geophilus maritimus</name>
    <dbReference type="NCBI Taxonomy" id="126957"/>
    <lineage>
        <taxon>Eukaryota</taxon>
        <taxon>Metazoa</taxon>
        <taxon>Ecdysozoa</taxon>
        <taxon>Arthropoda</taxon>
        <taxon>Myriapoda</taxon>
        <taxon>Chilopoda</taxon>
        <taxon>Pleurostigmophora</taxon>
        <taxon>Geophilomorpha</taxon>
        <taxon>Linotaeniidae</taxon>
        <taxon>Strigamia</taxon>
    </lineage>
</organism>
<evidence type="ECO:0000313" key="9">
    <source>
        <dbReference type="EnsemblMetazoa" id="SMAR014254-PA"/>
    </source>
</evidence>
<dbReference type="Pfam" id="PF00096">
    <property type="entry name" value="zf-C2H2"/>
    <property type="match status" value="2"/>
</dbReference>
<evidence type="ECO:0000256" key="1">
    <source>
        <dbReference type="ARBA" id="ARBA00004123"/>
    </source>
</evidence>
<evidence type="ECO:0000256" key="7">
    <source>
        <dbReference type="PROSITE-ProRule" id="PRU00042"/>
    </source>
</evidence>
<dbReference type="PhylomeDB" id="T1JK74"/>
<feature type="domain" description="C2H2-type" evidence="8">
    <location>
        <begin position="89"/>
        <end position="117"/>
    </location>
</feature>
<keyword evidence="6" id="KW-0539">Nucleus</keyword>
<dbReference type="FunFam" id="3.30.160.60:FF:000432">
    <property type="entry name" value="zinc finger protein Gfi-1b isoform X1"/>
    <property type="match status" value="1"/>
</dbReference>
<dbReference type="PROSITE" id="PS00028">
    <property type="entry name" value="ZINC_FINGER_C2H2_1"/>
    <property type="match status" value="2"/>
</dbReference>
<dbReference type="HOGENOM" id="CLU_1316895_0_0_1"/>